<dbReference type="AlphaFoldDB" id="A0A151GUY8"/>
<keyword evidence="3" id="KW-1185">Reference proteome</keyword>
<dbReference type="GeneID" id="63714661"/>
<dbReference type="RefSeq" id="XP_040660232.1">
    <property type="nucleotide sequence ID" value="XM_040799349.1"/>
</dbReference>
<dbReference type="Proteomes" id="UP000076580">
    <property type="component" value="Chromosome 01"/>
</dbReference>
<feature type="region of interest" description="Disordered" evidence="1">
    <location>
        <begin position="1"/>
        <end position="20"/>
    </location>
</feature>
<dbReference type="InParanoid" id="A0A151GUY8"/>
<evidence type="ECO:0000313" key="3">
    <source>
        <dbReference type="Proteomes" id="UP000076580"/>
    </source>
</evidence>
<name>A0A151GUY8_DRECN</name>
<feature type="region of interest" description="Disordered" evidence="1">
    <location>
        <begin position="83"/>
        <end position="102"/>
    </location>
</feature>
<evidence type="ECO:0000313" key="2">
    <source>
        <dbReference type="EMBL" id="KYK60880.1"/>
    </source>
</evidence>
<dbReference type="EMBL" id="LAYC01000001">
    <property type="protein sequence ID" value="KYK60880.1"/>
    <property type="molecule type" value="Genomic_DNA"/>
</dbReference>
<proteinExistence type="predicted"/>
<gene>
    <name evidence="2" type="ORF">DCS_02018</name>
</gene>
<accession>A0A151GUY8</accession>
<organism evidence="2 3">
    <name type="scientific">Drechmeria coniospora</name>
    <name type="common">Nematophagous fungus</name>
    <name type="synonym">Meria coniospora</name>
    <dbReference type="NCBI Taxonomy" id="98403"/>
    <lineage>
        <taxon>Eukaryota</taxon>
        <taxon>Fungi</taxon>
        <taxon>Dikarya</taxon>
        <taxon>Ascomycota</taxon>
        <taxon>Pezizomycotina</taxon>
        <taxon>Sordariomycetes</taxon>
        <taxon>Hypocreomycetidae</taxon>
        <taxon>Hypocreales</taxon>
        <taxon>Ophiocordycipitaceae</taxon>
        <taxon>Drechmeria</taxon>
    </lineage>
</organism>
<reference evidence="2 3" key="1">
    <citation type="journal article" date="2016" name="Sci. Rep.">
        <title>Insights into Adaptations to a Near-Obligate Nematode Endoparasitic Lifestyle from the Finished Genome of Drechmeria coniospora.</title>
        <authorList>
            <person name="Zhang L."/>
            <person name="Zhou Z."/>
            <person name="Guo Q."/>
            <person name="Fokkens L."/>
            <person name="Miskei M."/>
            <person name="Pocsi I."/>
            <person name="Zhang W."/>
            <person name="Chen M."/>
            <person name="Wang L."/>
            <person name="Sun Y."/>
            <person name="Donzelli B.G."/>
            <person name="Gibson D.M."/>
            <person name="Nelson D.R."/>
            <person name="Luo J.G."/>
            <person name="Rep M."/>
            <person name="Liu H."/>
            <person name="Yang S."/>
            <person name="Wang J."/>
            <person name="Krasnoff S.B."/>
            <person name="Xu Y."/>
            <person name="Molnar I."/>
            <person name="Lin M."/>
        </authorList>
    </citation>
    <scope>NUCLEOTIDE SEQUENCE [LARGE SCALE GENOMIC DNA]</scope>
    <source>
        <strain evidence="2 3">ARSEF 6962</strain>
    </source>
</reference>
<evidence type="ECO:0000256" key="1">
    <source>
        <dbReference type="SAM" id="MobiDB-lite"/>
    </source>
</evidence>
<comment type="caution">
    <text evidence="2">The sequence shown here is derived from an EMBL/GenBank/DDBJ whole genome shotgun (WGS) entry which is preliminary data.</text>
</comment>
<sequence length="102" mass="10788">MVAHRHAIRTPAWLPTDMHSDTNAAVQPPLQALAFPRGALVRRKGGQIPAEGRVAASKGEAGGQSSAGPWMMRAHVVTTCEDAGARVSPSRSVDAQHAERTE</sequence>
<feature type="region of interest" description="Disordered" evidence="1">
    <location>
        <begin position="49"/>
        <end position="70"/>
    </location>
</feature>
<protein>
    <submittedName>
        <fullName evidence="2">Uncharacterized protein</fullName>
    </submittedName>
</protein>